<name>A0A6J7X4H6_9CAUD</name>
<organism evidence="1">
    <name type="scientific">uncultured Caudovirales phage</name>
    <dbReference type="NCBI Taxonomy" id="2100421"/>
    <lineage>
        <taxon>Viruses</taxon>
        <taxon>Duplodnaviria</taxon>
        <taxon>Heunggongvirae</taxon>
        <taxon>Uroviricota</taxon>
        <taxon>Caudoviricetes</taxon>
        <taxon>Peduoviridae</taxon>
        <taxon>Maltschvirus</taxon>
        <taxon>Maltschvirus maltsch</taxon>
    </lineage>
</organism>
<proteinExistence type="predicted"/>
<evidence type="ECO:0000313" key="1">
    <source>
        <dbReference type="EMBL" id="CAB5223164.1"/>
    </source>
</evidence>
<dbReference type="EMBL" id="LR798318">
    <property type="protein sequence ID" value="CAB5223164.1"/>
    <property type="molecule type" value="Genomic_DNA"/>
</dbReference>
<accession>A0A6J7X4H6</accession>
<protein>
    <submittedName>
        <fullName evidence="1">Uncharacterized protein</fullName>
    </submittedName>
</protein>
<reference evidence="1" key="1">
    <citation type="submission" date="2020-05" db="EMBL/GenBank/DDBJ databases">
        <authorList>
            <person name="Chiriac C."/>
            <person name="Salcher M."/>
            <person name="Ghai R."/>
            <person name="Kavagutti S V."/>
        </authorList>
    </citation>
    <scope>NUCLEOTIDE SEQUENCE</scope>
</reference>
<sequence length="561" mass="58412">MSERDELARLRRLRELEAKAAGQSSAQAPRIQPRQNITVSNPFVQFAEGAKGGFDRAAYGLAEAVDAVTPDLPISPETRAAYNQNPVVRTLGLTMPSPDERQAAIDQSRRNAEGSTAGFIGDMVGNAAPAIAAGIATAGGSVLPAMATQAGVGFLTTPGGFEDRAAVGAMSAGGEAAGRALPRAFARLAQPVRPTDAAKRMANSGIYPTPGQAAGGIFKSLEDYSTSVPGWGHAVRNAQDKLQKEAAGLAMSQGSISVPGGREGYKELSKYFDDGFTNAVRPLAFDAADPAFDAGVKNIMQQRGLDAAGINDINRFLGSVRTKAGAPANGLVLGDDFHAMLQNLRTEGSAFRKAQDPFQNRLGEAYRDIYNLADNSLATQGFVGADDLAAFRNIRQDYARVAPALKAGELTTVVRNQGVFTPEQYQSEVAKNAKKMGSTRALREGTLPQQLLADDMVDLFGGRPPDSGTATRTVLTGVIPGLAGLSSLGSGGLVGGLVDGGLALGAIGGSNLLGRGLYSDPVRRYMLGGYSGQRAIADALRNFSPYTGTAGAAVAPQMFNE</sequence>
<gene>
    <name evidence="1" type="ORF">UFOVP381_1</name>
</gene>